<feature type="compositionally biased region" description="Polar residues" evidence="9">
    <location>
        <begin position="11"/>
        <end position="20"/>
    </location>
</feature>
<dbReference type="InterPro" id="IPR005629">
    <property type="entry name" value="Skn1/Kre6/Sbg1"/>
</dbReference>
<dbReference type="GO" id="GO:0006078">
    <property type="term" value="P:(1-&gt;6)-beta-D-glucan biosynthetic process"/>
    <property type="evidence" value="ECO:0007669"/>
    <property type="project" value="TreeGrafter"/>
</dbReference>
<dbReference type="EMBL" id="MU155173">
    <property type="protein sequence ID" value="KAF9481835.1"/>
    <property type="molecule type" value="Genomic_DNA"/>
</dbReference>
<dbReference type="InterPro" id="IPR000757">
    <property type="entry name" value="Beta-glucanase-like"/>
</dbReference>
<evidence type="ECO:0000256" key="1">
    <source>
        <dbReference type="ARBA" id="ARBA00004606"/>
    </source>
</evidence>
<keyword evidence="3 10" id="KW-0812">Transmembrane</keyword>
<sequence length="590" mass="65190">MSYRTSPRPGYSSTDSSLTIPRTTSFGVLRRDSWQSLSESPYSVGAGSRLSTALSDKFSLSPDPRLWGSDLSPDLIEADDDLHNPVFEPDKMDPKKQILRISARGLTNVGCLLILFSTLLVLFIGYPIMTYQAEWGGPGYNVGGINSSGQVPFMGNFGLIDLDTPQEAHHKLSHRDGSQMTLVFSDEFNTDGRTFYPGQDPYWEAEDLHYWATNNLEWYDPEAITTEGGALVITFSEKANHGLDYQGGLMSTWNKFCFTGGYIEVAVQLPATNNVVGMWPAVWTMGNLGRAGYGASLEGMWPYTYDSCDVGTAPNQTLNGEPITAVIDGDHAHGGTLSYLPGQRLSRCTCDGESHPGPKHADGTYVGRSAPEIDVFEAQIGGHPAKGEVSQSAQWAPFNRAYTWNNSSDNEILADSNMSRLNTFTGSVTQQATSVVTDTNQKCYELIEDCFTVYGFEYKPGYDDAYITWIADDTVSWTLNAAGMGPDPTVEISARSVPQEPMYIIINLGMSKNFGNIDFDHLQFPNRLLVDYVRVYQDAQSINIGCNPESFPTEDYINQYLEAYTNPNLTTWKGDFGQSFPKNSFIEPCQ</sequence>
<dbReference type="InterPro" id="IPR013320">
    <property type="entry name" value="ConA-like_dom_sf"/>
</dbReference>
<keyword evidence="13" id="KW-1185">Reference proteome</keyword>
<evidence type="ECO:0000259" key="11">
    <source>
        <dbReference type="PROSITE" id="PS51762"/>
    </source>
</evidence>
<keyword evidence="4" id="KW-0735">Signal-anchor</keyword>
<dbReference type="GO" id="GO:0005789">
    <property type="term" value="C:endoplasmic reticulum membrane"/>
    <property type="evidence" value="ECO:0007669"/>
    <property type="project" value="TreeGrafter"/>
</dbReference>
<evidence type="ECO:0000313" key="13">
    <source>
        <dbReference type="Proteomes" id="UP000807469"/>
    </source>
</evidence>
<organism evidence="12 13">
    <name type="scientific">Pholiota conissans</name>
    <dbReference type="NCBI Taxonomy" id="109636"/>
    <lineage>
        <taxon>Eukaryota</taxon>
        <taxon>Fungi</taxon>
        <taxon>Dikarya</taxon>
        <taxon>Basidiomycota</taxon>
        <taxon>Agaricomycotina</taxon>
        <taxon>Agaricomycetes</taxon>
        <taxon>Agaricomycetidae</taxon>
        <taxon>Agaricales</taxon>
        <taxon>Agaricineae</taxon>
        <taxon>Strophariaceae</taxon>
        <taxon>Pholiota</taxon>
    </lineage>
</organism>
<dbReference type="GO" id="GO:0031505">
    <property type="term" value="P:fungal-type cell wall organization"/>
    <property type="evidence" value="ECO:0007669"/>
    <property type="project" value="TreeGrafter"/>
</dbReference>
<comment type="similarity">
    <text evidence="2">Belongs to the SKN1/KRE6 family.</text>
</comment>
<dbReference type="FunFam" id="2.60.120.200:FF:000259">
    <property type="entry name" value="Chromosome 9, whole genome shotgun sequence"/>
    <property type="match status" value="1"/>
</dbReference>
<comment type="caution">
    <text evidence="12">The sequence shown here is derived from an EMBL/GenBank/DDBJ whole genome shotgun (WGS) entry which is preliminary data.</text>
</comment>
<keyword evidence="5 10" id="KW-1133">Transmembrane helix</keyword>
<dbReference type="Proteomes" id="UP000807469">
    <property type="component" value="Unassembled WGS sequence"/>
</dbReference>
<dbReference type="CDD" id="cd02180">
    <property type="entry name" value="GH16_fungal_KRE6_glucanase"/>
    <property type="match status" value="1"/>
</dbReference>
<dbReference type="PROSITE" id="PS51762">
    <property type="entry name" value="GH16_2"/>
    <property type="match status" value="1"/>
</dbReference>
<feature type="domain" description="GH16" evidence="11">
    <location>
        <begin position="133"/>
        <end position="541"/>
    </location>
</feature>
<dbReference type="AlphaFoldDB" id="A0A9P5Z800"/>
<dbReference type="PANTHER" id="PTHR31361">
    <property type="entry name" value="BETA-GLUCAN SYNTHESIS-ASSOCIATED PROTEIN KRE6-RELATED"/>
    <property type="match status" value="1"/>
</dbReference>
<evidence type="ECO:0000256" key="2">
    <source>
        <dbReference type="ARBA" id="ARBA00010962"/>
    </source>
</evidence>
<dbReference type="OrthoDB" id="412647at2759"/>
<feature type="transmembrane region" description="Helical" evidence="10">
    <location>
        <begin position="105"/>
        <end position="126"/>
    </location>
</feature>
<dbReference type="PANTHER" id="PTHR31361:SF1">
    <property type="entry name" value="BETA-GLUCAN SYNTHESIS-ASSOCIATED PROTEIN KRE6-RELATED"/>
    <property type="match status" value="1"/>
</dbReference>
<dbReference type="SUPFAM" id="SSF49899">
    <property type="entry name" value="Concanavalin A-like lectins/glucanases"/>
    <property type="match status" value="1"/>
</dbReference>
<evidence type="ECO:0000256" key="8">
    <source>
        <dbReference type="ARBA" id="ARBA00023316"/>
    </source>
</evidence>
<keyword evidence="8" id="KW-0961">Cell wall biogenesis/degradation</keyword>
<gene>
    <name evidence="12" type="ORF">BDN70DRAFT_930516</name>
</gene>
<evidence type="ECO:0000256" key="9">
    <source>
        <dbReference type="SAM" id="MobiDB-lite"/>
    </source>
</evidence>
<evidence type="ECO:0000256" key="5">
    <source>
        <dbReference type="ARBA" id="ARBA00022989"/>
    </source>
</evidence>
<evidence type="ECO:0000256" key="6">
    <source>
        <dbReference type="ARBA" id="ARBA00023136"/>
    </source>
</evidence>
<dbReference type="GO" id="GO:0005886">
    <property type="term" value="C:plasma membrane"/>
    <property type="evidence" value="ECO:0007669"/>
    <property type="project" value="TreeGrafter"/>
</dbReference>
<evidence type="ECO:0000256" key="10">
    <source>
        <dbReference type="SAM" id="Phobius"/>
    </source>
</evidence>
<feature type="region of interest" description="Disordered" evidence="9">
    <location>
        <begin position="1"/>
        <end position="20"/>
    </location>
</feature>
<accession>A0A9P5Z800</accession>
<evidence type="ECO:0000256" key="7">
    <source>
        <dbReference type="ARBA" id="ARBA00023180"/>
    </source>
</evidence>
<dbReference type="Pfam" id="PF03935">
    <property type="entry name" value="SKN1_KRE6_Sbg1"/>
    <property type="match status" value="1"/>
</dbReference>
<keyword evidence="12" id="KW-0378">Hydrolase</keyword>
<evidence type="ECO:0000313" key="12">
    <source>
        <dbReference type="EMBL" id="KAF9481835.1"/>
    </source>
</evidence>
<evidence type="ECO:0000256" key="4">
    <source>
        <dbReference type="ARBA" id="ARBA00022968"/>
    </source>
</evidence>
<name>A0A9P5Z800_9AGAR</name>
<evidence type="ECO:0000256" key="3">
    <source>
        <dbReference type="ARBA" id="ARBA00022692"/>
    </source>
</evidence>
<keyword evidence="7" id="KW-0325">Glycoprotein</keyword>
<dbReference type="FunFam" id="2.60.120.200:FF:000135">
    <property type="entry name" value="Related to KRE6-glucan synthase subunit"/>
    <property type="match status" value="1"/>
</dbReference>
<proteinExistence type="inferred from homology"/>
<reference evidence="12" key="1">
    <citation type="submission" date="2020-11" db="EMBL/GenBank/DDBJ databases">
        <authorList>
            <consortium name="DOE Joint Genome Institute"/>
            <person name="Ahrendt S."/>
            <person name="Riley R."/>
            <person name="Andreopoulos W."/>
            <person name="Labutti K."/>
            <person name="Pangilinan J."/>
            <person name="Ruiz-Duenas F.J."/>
            <person name="Barrasa J.M."/>
            <person name="Sanchez-Garcia M."/>
            <person name="Camarero S."/>
            <person name="Miyauchi S."/>
            <person name="Serrano A."/>
            <person name="Linde D."/>
            <person name="Babiker R."/>
            <person name="Drula E."/>
            <person name="Ayuso-Fernandez I."/>
            <person name="Pacheco R."/>
            <person name="Padilla G."/>
            <person name="Ferreira P."/>
            <person name="Barriuso J."/>
            <person name="Kellner H."/>
            <person name="Castanera R."/>
            <person name="Alfaro M."/>
            <person name="Ramirez L."/>
            <person name="Pisabarro A.G."/>
            <person name="Kuo A."/>
            <person name="Tritt A."/>
            <person name="Lipzen A."/>
            <person name="He G."/>
            <person name="Yan M."/>
            <person name="Ng V."/>
            <person name="Cullen D."/>
            <person name="Martin F."/>
            <person name="Rosso M.-N."/>
            <person name="Henrissat B."/>
            <person name="Hibbett D."/>
            <person name="Martinez A.T."/>
            <person name="Grigoriev I.V."/>
        </authorList>
    </citation>
    <scope>NUCLEOTIDE SEQUENCE</scope>
    <source>
        <strain evidence="12">CIRM-BRFM 674</strain>
    </source>
</reference>
<dbReference type="GO" id="GO:0015926">
    <property type="term" value="F:glucosidase activity"/>
    <property type="evidence" value="ECO:0007669"/>
    <property type="project" value="TreeGrafter"/>
</dbReference>
<comment type="subcellular location">
    <subcellularLocation>
        <location evidence="1">Membrane</location>
        <topology evidence="1">Single-pass type II membrane protein</topology>
    </subcellularLocation>
</comment>
<keyword evidence="6 10" id="KW-0472">Membrane</keyword>
<protein>
    <submittedName>
        <fullName evidence="12">Glycoside hydrolase family 16 protein</fullName>
    </submittedName>
</protein>
<dbReference type="Gene3D" id="2.60.120.200">
    <property type="match status" value="2"/>
</dbReference>